<dbReference type="Proteomes" id="UP000077552">
    <property type="component" value="Unassembled WGS sequence"/>
</dbReference>
<keyword evidence="1" id="KW-1133">Transmembrane helix</keyword>
<accession>A0A1A9LEZ3</accession>
<feature type="transmembrane region" description="Helical" evidence="1">
    <location>
        <begin position="69"/>
        <end position="92"/>
    </location>
</feature>
<sequence>MGDKTLLLIAVLYSLTISVLFFIPSPELPEIQISAVDKIVHILIYFILINIWMLYFYRKKNFHLENKWILLLLLSVLFYGIIIEILQGLFTVSRSADIIDIAANFIGSLLGIFFFKSIKHKFNF</sequence>
<proteinExistence type="predicted"/>
<dbReference type="PANTHER" id="PTHR28008:SF1">
    <property type="entry name" value="DOMAIN PROTEIN, PUTATIVE (AFU_ORTHOLOGUE AFUA_3G10980)-RELATED"/>
    <property type="match status" value="1"/>
</dbReference>
<feature type="transmembrane region" description="Helical" evidence="1">
    <location>
        <begin position="39"/>
        <end position="57"/>
    </location>
</feature>
<dbReference type="NCBIfam" id="NF037970">
    <property type="entry name" value="vanZ_1"/>
    <property type="match status" value="1"/>
</dbReference>
<gene>
    <name evidence="3" type="ORF">A7A78_11425</name>
</gene>
<dbReference type="Pfam" id="PF04892">
    <property type="entry name" value="VanZ"/>
    <property type="match status" value="1"/>
</dbReference>
<name>A0A1A9LEZ3_9FLAO</name>
<protein>
    <recommendedName>
        <fullName evidence="2">VanZ-like domain-containing protein</fullName>
    </recommendedName>
</protein>
<dbReference type="EMBL" id="LXIE01000010">
    <property type="protein sequence ID" value="OAD91848.1"/>
    <property type="molecule type" value="Genomic_DNA"/>
</dbReference>
<feature type="transmembrane region" description="Helical" evidence="1">
    <location>
        <begin position="98"/>
        <end position="115"/>
    </location>
</feature>
<evidence type="ECO:0000256" key="1">
    <source>
        <dbReference type="SAM" id="Phobius"/>
    </source>
</evidence>
<keyword evidence="1" id="KW-0812">Transmembrane</keyword>
<feature type="domain" description="VanZ-like" evidence="2">
    <location>
        <begin position="27"/>
        <end position="117"/>
    </location>
</feature>
<dbReference type="STRING" id="1385699.A7A78_11425"/>
<organism evidence="3 4">
    <name type="scientific">Aequorivita soesokkakensis</name>
    <dbReference type="NCBI Taxonomy" id="1385699"/>
    <lineage>
        <taxon>Bacteria</taxon>
        <taxon>Pseudomonadati</taxon>
        <taxon>Bacteroidota</taxon>
        <taxon>Flavobacteriia</taxon>
        <taxon>Flavobacteriales</taxon>
        <taxon>Flavobacteriaceae</taxon>
        <taxon>Aequorivita</taxon>
    </lineage>
</organism>
<reference evidence="3 4" key="1">
    <citation type="submission" date="2016-05" db="EMBL/GenBank/DDBJ databases">
        <title>Genome sequencing of Vitellibacter soesokkakensis RSSK-12.</title>
        <authorList>
            <person name="Thevarajoo S."/>
            <person name="Selvaratnam C."/>
            <person name="Goh K.M."/>
            <person name="Chan K.-G."/>
            <person name="Chong C.S."/>
        </authorList>
    </citation>
    <scope>NUCLEOTIDE SEQUENCE [LARGE SCALE GENOMIC DNA]</scope>
    <source>
        <strain evidence="3 4">RSSK-12</strain>
    </source>
</reference>
<keyword evidence="1" id="KW-0472">Membrane</keyword>
<dbReference type="InterPro" id="IPR006976">
    <property type="entry name" value="VanZ-like"/>
</dbReference>
<evidence type="ECO:0000313" key="4">
    <source>
        <dbReference type="Proteomes" id="UP000077552"/>
    </source>
</evidence>
<dbReference type="AlphaFoldDB" id="A0A1A9LEZ3"/>
<dbReference type="PANTHER" id="PTHR28008">
    <property type="entry name" value="DOMAIN PROTEIN, PUTATIVE (AFU_ORTHOLOGUE AFUA_3G10980)-RELATED"/>
    <property type="match status" value="1"/>
</dbReference>
<keyword evidence="4" id="KW-1185">Reference proteome</keyword>
<evidence type="ECO:0000313" key="3">
    <source>
        <dbReference type="EMBL" id="OAD91848.1"/>
    </source>
</evidence>
<evidence type="ECO:0000259" key="2">
    <source>
        <dbReference type="Pfam" id="PF04892"/>
    </source>
</evidence>
<comment type="caution">
    <text evidence="3">The sequence shown here is derived from an EMBL/GenBank/DDBJ whole genome shotgun (WGS) entry which is preliminary data.</text>
</comment>